<dbReference type="SUPFAM" id="SSF52540">
    <property type="entry name" value="P-loop containing nucleoside triphosphate hydrolases"/>
    <property type="match status" value="1"/>
</dbReference>
<keyword evidence="5" id="KW-0547">Nucleotide-binding</keyword>
<dbReference type="InterPro" id="IPR003593">
    <property type="entry name" value="AAA+_ATPase"/>
</dbReference>
<dbReference type="PANTHER" id="PTHR43297:SF2">
    <property type="entry name" value="DIPEPTIDE TRANSPORT ATP-BINDING PROTEIN DPPD"/>
    <property type="match status" value="1"/>
</dbReference>
<organism evidence="10 11">
    <name type="scientific">Verminephrobacter eiseniae (strain EF01-2)</name>
    <dbReference type="NCBI Taxonomy" id="391735"/>
    <lineage>
        <taxon>Bacteria</taxon>
        <taxon>Pseudomonadati</taxon>
        <taxon>Pseudomonadota</taxon>
        <taxon>Betaproteobacteria</taxon>
        <taxon>Burkholderiales</taxon>
        <taxon>Comamonadaceae</taxon>
        <taxon>Verminephrobacter</taxon>
    </lineage>
</organism>
<reference evidence="11" key="1">
    <citation type="submission" date="2006-12" db="EMBL/GenBank/DDBJ databases">
        <title>Complete sequence of chromosome 1 of Verminephrobacter eiseniae EF01-2.</title>
        <authorList>
            <person name="Copeland A."/>
            <person name="Lucas S."/>
            <person name="Lapidus A."/>
            <person name="Barry K."/>
            <person name="Detter J.C."/>
            <person name="Glavina del Rio T."/>
            <person name="Dalin E."/>
            <person name="Tice H."/>
            <person name="Pitluck S."/>
            <person name="Chertkov O."/>
            <person name="Brettin T."/>
            <person name="Bruce D."/>
            <person name="Han C."/>
            <person name="Tapia R."/>
            <person name="Gilna P."/>
            <person name="Schmutz J."/>
            <person name="Larimer F."/>
            <person name="Land M."/>
            <person name="Hauser L."/>
            <person name="Kyrpides N."/>
            <person name="Kim E."/>
            <person name="Stahl D."/>
            <person name="Richardson P."/>
        </authorList>
    </citation>
    <scope>NUCLEOTIDE SEQUENCE [LARGE SCALE GENOMIC DNA]</scope>
    <source>
        <strain evidence="11">EF01-2</strain>
    </source>
</reference>
<sequence>MSAARPPEGAHTAAAGEGIPSNAARPPEGAPASALLEVRDLALWLRSGDMPAPLLDGISFDIAAGQMLGLVGESGCGKTVLSRTLLGLHRPGSVARVAGSIRFAGRELGTLAERDWRALRGVGIAMVFQDPMTALNPVLTVGTQIGYALTCRLGLSRAQARRRTLELLEQVGMPDPARRAHQYPVQLSGGLRQRVVIALALSGNPQLLIADEPTTALDVTVQAQVLDLLDGLRRERRMAVLLISHNLAVVAAHADRVAVMYAGRIAEIGPSAALFAAPRMRYSAALLRALPRLHDDRQARLQSIDGRPPDWRALPAGCRFAPRCPQADARCAAEPPPLSGDLQTPHRFACWHPAPAGPALPQAAR</sequence>
<dbReference type="GeneID" id="76459616"/>
<feature type="domain" description="ABC transporter" evidence="9">
    <location>
        <begin position="36"/>
        <end position="287"/>
    </location>
</feature>
<dbReference type="RefSeq" id="WP_011808727.1">
    <property type="nucleotide sequence ID" value="NC_008786.1"/>
</dbReference>
<evidence type="ECO:0000256" key="1">
    <source>
        <dbReference type="ARBA" id="ARBA00004417"/>
    </source>
</evidence>
<dbReference type="InterPro" id="IPR050388">
    <property type="entry name" value="ABC_Ni/Peptide_Import"/>
</dbReference>
<dbReference type="GO" id="GO:0015833">
    <property type="term" value="P:peptide transport"/>
    <property type="evidence" value="ECO:0007669"/>
    <property type="project" value="InterPro"/>
</dbReference>
<evidence type="ECO:0000256" key="2">
    <source>
        <dbReference type="ARBA" id="ARBA00005417"/>
    </source>
</evidence>
<comment type="similarity">
    <text evidence="2">Belongs to the ABC transporter superfamily.</text>
</comment>
<dbReference type="GO" id="GO:0005886">
    <property type="term" value="C:plasma membrane"/>
    <property type="evidence" value="ECO:0007669"/>
    <property type="project" value="UniProtKB-SubCell"/>
</dbReference>
<evidence type="ECO:0000313" key="10">
    <source>
        <dbReference type="EMBL" id="ABM56714.1"/>
    </source>
</evidence>
<evidence type="ECO:0000256" key="7">
    <source>
        <dbReference type="ARBA" id="ARBA00023136"/>
    </source>
</evidence>
<keyword evidence="7" id="KW-0472">Membrane</keyword>
<dbReference type="InterPro" id="IPR003439">
    <property type="entry name" value="ABC_transporter-like_ATP-bd"/>
</dbReference>
<evidence type="ECO:0000256" key="6">
    <source>
        <dbReference type="ARBA" id="ARBA00022840"/>
    </source>
</evidence>
<dbReference type="STRING" id="391735.Veis_0936"/>
<feature type="region of interest" description="Disordered" evidence="8">
    <location>
        <begin position="1"/>
        <end position="30"/>
    </location>
</feature>
<dbReference type="InterPro" id="IPR013563">
    <property type="entry name" value="Oligopep_ABC_C"/>
</dbReference>
<dbReference type="PROSITE" id="PS50893">
    <property type="entry name" value="ABC_TRANSPORTER_2"/>
    <property type="match status" value="1"/>
</dbReference>
<dbReference type="FunFam" id="3.40.50.300:FF:000016">
    <property type="entry name" value="Oligopeptide ABC transporter ATP-binding component"/>
    <property type="match status" value="1"/>
</dbReference>
<dbReference type="HOGENOM" id="CLU_000604_1_23_4"/>
<dbReference type="eggNOG" id="COG0444">
    <property type="taxonomic scope" value="Bacteria"/>
</dbReference>
<evidence type="ECO:0000256" key="4">
    <source>
        <dbReference type="ARBA" id="ARBA00022475"/>
    </source>
</evidence>
<dbReference type="KEGG" id="vei:Veis_0936"/>
<dbReference type="CDD" id="cd03257">
    <property type="entry name" value="ABC_NikE_OppD_transporters"/>
    <property type="match status" value="1"/>
</dbReference>
<gene>
    <name evidence="10" type="ordered locus">Veis_0936</name>
</gene>
<dbReference type="PANTHER" id="PTHR43297">
    <property type="entry name" value="OLIGOPEPTIDE TRANSPORT ATP-BINDING PROTEIN APPD"/>
    <property type="match status" value="1"/>
</dbReference>
<dbReference type="Pfam" id="PF08352">
    <property type="entry name" value="oligo_HPY"/>
    <property type="match status" value="1"/>
</dbReference>
<dbReference type="GO" id="GO:0005524">
    <property type="term" value="F:ATP binding"/>
    <property type="evidence" value="ECO:0007669"/>
    <property type="project" value="UniProtKB-KW"/>
</dbReference>
<keyword evidence="6" id="KW-0067">ATP-binding</keyword>
<keyword evidence="11" id="KW-1185">Reference proteome</keyword>
<dbReference type="InterPro" id="IPR027417">
    <property type="entry name" value="P-loop_NTPase"/>
</dbReference>
<name>A1WGF7_VEREI</name>
<dbReference type="EMBL" id="CP000542">
    <property type="protein sequence ID" value="ABM56714.1"/>
    <property type="molecule type" value="Genomic_DNA"/>
</dbReference>
<dbReference type="GO" id="GO:0055085">
    <property type="term" value="P:transmembrane transport"/>
    <property type="evidence" value="ECO:0007669"/>
    <property type="project" value="UniProtKB-ARBA"/>
</dbReference>
<dbReference type="GO" id="GO:0016887">
    <property type="term" value="F:ATP hydrolysis activity"/>
    <property type="evidence" value="ECO:0007669"/>
    <property type="project" value="InterPro"/>
</dbReference>
<comment type="subcellular location">
    <subcellularLocation>
        <location evidence="1">Cell inner membrane</location>
        <topology evidence="1">Peripheral membrane protein</topology>
    </subcellularLocation>
</comment>
<accession>A1WGF7</accession>
<dbReference type="Pfam" id="PF00005">
    <property type="entry name" value="ABC_tran"/>
    <property type="match status" value="1"/>
</dbReference>
<evidence type="ECO:0000256" key="8">
    <source>
        <dbReference type="SAM" id="MobiDB-lite"/>
    </source>
</evidence>
<evidence type="ECO:0000256" key="5">
    <source>
        <dbReference type="ARBA" id="ARBA00022741"/>
    </source>
</evidence>
<evidence type="ECO:0000313" key="11">
    <source>
        <dbReference type="Proteomes" id="UP000000374"/>
    </source>
</evidence>
<dbReference type="NCBIfam" id="TIGR01727">
    <property type="entry name" value="oligo_HPY"/>
    <property type="match status" value="1"/>
</dbReference>
<dbReference type="Proteomes" id="UP000000374">
    <property type="component" value="Chromosome"/>
</dbReference>
<keyword evidence="4" id="KW-1003">Cell membrane</keyword>
<keyword evidence="3" id="KW-0813">Transport</keyword>
<evidence type="ECO:0000256" key="3">
    <source>
        <dbReference type="ARBA" id="ARBA00022448"/>
    </source>
</evidence>
<dbReference type="AlphaFoldDB" id="A1WGF7"/>
<protein>
    <submittedName>
        <fullName evidence="10">Oligopeptide/dipeptide ABC transporter, ATPase subunit</fullName>
    </submittedName>
</protein>
<dbReference type="SMART" id="SM00382">
    <property type="entry name" value="AAA"/>
    <property type="match status" value="1"/>
</dbReference>
<proteinExistence type="inferred from homology"/>
<dbReference type="Gene3D" id="3.40.50.300">
    <property type="entry name" value="P-loop containing nucleotide triphosphate hydrolases"/>
    <property type="match status" value="1"/>
</dbReference>
<evidence type="ECO:0000259" key="9">
    <source>
        <dbReference type="PROSITE" id="PS50893"/>
    </source>
</evidence>